<accession>A0A197JQ95</accession>
<sequence>MTHDMPTTSHFQLFDDQTKAVESGKEYFLKLANPSLKNDALSFEYFPILHGTAEREPPIVTLEFIDGITYLKYDNEFLYITTANDNGGFREVGLKGDIPKKHERLRLVTSEEDNTFLISVWDQNLVGYLEWIKCAYAAFWFGQFEVGTKLILSPV</sequence>
<evidence type="ECO:0000313" key="2">
    <source>
        <dbReference type="Proteomes" id="UP000078512"/>
    </source>
</evidence>
<dbReference type="Proteomes" id="UP000078512">
    <property type="component" value="Unassembled WGS sequence"/>
</dbReference>
<protein>
    <submittedName>
        <fullName evidence="1">Uncharacterized protein</fullName>
    </submittedName>
</protein>
<gene>
    <name evidence="1" type="ORF">K457DRAFT_139685</name>
</gene>
<evidence type="ECO:0000313" key="1">
    <source>
        <dbReference type="EMBL" id="OAQ27442.1"/>
    </source>
</evidence>
<dbReference type="OrthoDB" id="2399771at2759"/>
<proteinExistence type="predicted"/>
<dbReference type="EMBL" id="KV442057">
    <property type="protein sequence ID" value="OAQ27442.1"/>
    <property type="molecule type" value="Genomic_DNA"/>
</dbReference>
<keyword evidence="2" id="KW-1185">Reference proteome</keyword>
<dbReference type="AlphaFoldDB" id="A0A197JQ95"/>
<name>A0A197JQ95_9FUNG</name>
<organism evidence="1 2">
    <name type="scientific">Linnemannia elongata AG-77</name>
    <dbReference type="NCBI Taxonomy" id="1314771"/>
    <lineage>
        <taxon>Eukaryota</taxon>
        <taxon>Fungi</taxon>
        <taxon>Fungi incertae sedis</taxon>
        <taxon>Mucoromycota</taxon>
        <taxon>Mortierellomycotina</taxon>
        <taxon>Mortierellomycetes</taxon>
        <taxon>Mortierellales</taxon>
        <taxon>Mortierellaceae</taxon>
        <taxon>Linnemannia</taxon>
    </lineage>
</organism>
<reference evidence="1 2" key="1">
    <citation type="submission" date="2016-05" db="EMBL/GenBank/DDBJ databases">
        <title>Genome sequencing reveals origins of a unique bacterial endosymbiosis in the earliest lineages of terrestrial Fungi.</title>
        <authorList>
            <consortium name="DOE Joint Genome Institute"/>
            <person name="Uehling J."/>
            <person name="Gryganskyi A."/>
            <person name="Hameed K."/>
            <person name="Tschaplinski T."/>
            <person name="Misztal P."/>
            <person name="Wu S."/>
            <person name="Desiro A."/>
            <person name="Vande Pol N."/>
            <person name="Du Z.-Y."/>
            <person name="Zienkiewicz A."/>
            <person name="Zienkiewicz K."/>
            <person name="Morin E."/>
            <person name="Tisserant E."/>
            <person name="Splivallo R."/>
            <person name="Hainaut M."/>
            <person name="Henrissat B."/>
            <person name="Ohm R."/>
            <person name="Kuo A."/>
            <person name="Yan J."/>
            <person name="Lipzen A."/>
            <person name="Nolan M."/>
            <person name="Labutti K."/>
            <person name="Barry K."/>
            <person name="Goldstein A."/>
            <person name="Labbe J."/>
            <person name="Schadt C."/>
            <person name="Tuskan G."/>
            <person name="Grigoriev I."/>
            <person name="Martin F."/>
            <person name="Vilgalys R."/>
            <person name="Bonito G."/>
        </authorList>
    </citation>
    <scope>NUCLEOTIDE SEQUENCE [LARGE SCALE GENOMIC DNA]</scope>
    <source>
        <strain evidence="1 2">AG-77</strain>
    </source>
</reference>